<feature type="non-terminal residue" evidence="2">
    <location>
        <position position="198"/>
    </location>
</feature>
<dbReference type="EMBL" id="JANQDF010000188">
    <property type="protein sequence ID" value="MDH6107785.1"/>
    <property type="molecule type" value="Genomic_DNA"/>
</dbReference>
<protein>
    <submittedName>
        <fullName evidence="2">Ig domain-containing protein</fullName>
    </submittedName>
</protein>
<reference evidence="2 3" key="1">
    <citation type="journal article" date="2023" name="J. Phycol.">
        <title>Chrysosporum ovalisporum is synonymous with the true-branching cyanobacterium Umezakia natans (Nostocales/Aphanizomenonaceae).</title>
        <authorList>
            <person name="McGregor G.B."/>
            <person name="Sendall B.C."/>
            <person name="Niiyama Y."/>
            <person name="Tuji A."/>
            <person name="Willis A."/>
        </authorList>
    </citation>
    <scope>NUCLEOTIDE SEQUENCE [LARGE SCALE GENOMIC DNA]</scope>
    <source>
        <strain evidence="2 3">CS-531</strain>
    </source>
</reference>
<dbReference type="Gene3D" id="2.60.40.10">
    <property type="entry name" value="Immunoglobulins"/>
    <property type="match status" value="2"/>
</dbReference>
<evidence type="ECO:0000259" key="1">
    <source>
        <dbReference type="Pfam" id="PF07705"/>
    </source>
</evidence>
<dbReference type="Pfam" id="PF07705">
    <property type="entry name" value="CARDB"/>
    <property type="match status" value="1"/>
</dbReference>
<feature type="domain" description="CARDB" evidence="1">
    <location>
        <begin position="11"/>
        <end position="126"/>
    </location>
</feature>
<dbReference type="InterPro" id="IPR011635">
    <property type="entry name" value="CARDB"/>
</dbReference>
<dbReference type="SUPFAM" id="SSF49313">
    <property type="entry name" value="Cadherin-like"/>
    <property type="match status" value="1"/>
</dbReference>
<dbReference type="InterPro" id="IPR015919">
    <property type="entry name" value="Cadherin-like_sf"/>
</dbReference>
<dbReference type="InterPro" id="IPR013783">
    <property type="entry name" value="Ig-like_fold"/>
</dbReference>
<evidence type="ECO:0000313" key="2">
    <source>
        <dbReference type="EMBL" id="MDH6107785.1"/>
    </source>
</evidence>
<accession>A0ABT6KIU6</accession>
<gene>
    <name evidence="2" type="ORF">NWP22_18310</name>
</gene>
<evidence type="ECO:0000313" key="3">
    <source>
        <dbReference type="Proteomes" id="UP001159386"/>
    </source>
</evidence>
<organism evidence="2 3">
    <name type="scientific">Anabaenopsis tanganyikae CS-531</name>
    <dbReference type="NCBI Taxonomy" id="2785304"/>
    <lineage>
        <taxon>Bacteria</taxon>
        <taxon>Bacillati</taxon>
        <taxon>Cyanobacteriota</taxon>
        <taxon>Cyanophyceae</taxon>
        <taxon>Nostocales</taxon>
        <taxon>Nodulariaceae</taxon>
        <taxon>Anabaenopsis</taxon>
        <taxon>Anabaenopsis tanganyikae</taxon>
    </lineage>
</organism>
<name>A0ABT6KIU6_9CYAN</name>
<dbReference type="Pfam" id="PF05345">
    <property type="entry name" value="He_PIG"/>
    <property type="match status" value="1"/>
</dbReference>
<sequence>MTVTNLLSDLPDLIVSDITPTVTDVSWGETIDISWTVTNQGTGNTTSYWYDNIYFSVDENFDPNEDTSVGYWWDNNNLVAGSSYTTSTTITLPSSPIEGVNSGYLFVVSDLDNYQLETNENNNVSAAVAIDFKLPDLNDTPTLVNPIDDISTLEDESFNFTFPQNTFNDIDTGDHLTYTATTPSWLNFNPDTRTFSGT</sequence>
<comment type="caution">
    <text evidence="2">The sequence shown here is derived from an EMBL/GenBank/DDBJ whole genome shotgun (WGS) entry which is preliminary data.</text>
</comment>
<keyword evidence="3" id="KW-1185">Reference proteome</keyword>
<proteinExistence type="predicted"/>
<dbReference type="RefSeq" id="WP_280802213.1">
    <property type="nucleotide sequence ID" value="NZ_JANQDF010000188.1"/>
</dbReference>
<dbReference type="Proteomes" id="UP001159386">
    <property type="component" value="Unassembled WGS sequence"/>
</dbReference>